<dbReference type="AlphaFoldDB" id="A0A5M8FDX2"/>
<proteinExistence type="predicted"/>
<accession>A0A5M8FDX2</accession>
<reference evidence="1 2" key="1">
    <citation type="submission" date="2019-09" db="EMBL/GenBank/DDBJ databases">
        <title>Whole-genome sequence of the purple sulfur bacterium Thiohalocapsa marina DSM 19078.</title>
        <authorList>
            <person name="Kyndt J.A."/>
            <person name="Meyer T.E."/>
        </authorList>
    </citation>
    <scope>NUCLEOTIDE SEQUENCE [LARGE SCALE GENOMIC DNA]</scope>
    <source>
        <strain evidence="1 2">DSM 19078</strain>
    </source>
</reference>
<gene>
    <name evidence="1" type="ORF">F2Q65_17615</name>
</gene>
<protein>
    <submittedName>
        <fullName evidence="1">Uncharacterized protein</fullName>
    </submittedName>
</protein>
<evidence type="ECO:0000313" key="2">
    <source>
        <dbReference type="Proteomes" id="UP000322981"/>
    </source>
</evidence>
<keyword evidence="2" id="KW-1185">Reference proteome</keyword>
<organism evidence="1 2">
    <name type="scientific">Thiohalocapsa marina</name>
    <dbReference type="NCBI Taxonomy" id="424902"/>
    <lineage>
        <taxon>Bacteria</taxon>
        <taxon>Pseudomonadati</taxon>
        <taxon>Pseudomonadota</taxon>
        <taxon>Gammaproteobacteria</taxon>
        <taxon>Chromatiales</taxon>
        <taxon>Chromatiaceae</taxon>
        <taxon>Thiohalocapsa</taxon>
    </lineage>
</organism>
<evidence type="ECO:0000313" key="1">
    <source>
        <dbReference type="EMBL" id="KAA6182594.1"/>
    </source>
</evidence>
<dbReference type="RefSeq" id="WP_150094713.1">
    <property type="nucleotide sequence ID" value="NZ_VWXX01000043.1"/>
</dbReference>
<dbReference type="EMBL" id="VWXX01000043">
    <property type="protein sequence ID" value="KAA6182594.1"/>
    <property type="molecule type" value="Genomic_DNA"/>
</dbReference>
<comment type="caution">
    <text evidence="1">The sequence shown here is derived from an EMBL/GenBank/DDBJ whole genome shotgun (WGS) entry which is preliminary data.</text>
</comment>
<dbReference type="Proteomes" id="UP000322981">
    <property type="component" value="Unassembled WGS sequence"/>
</dbReference>
<name>A0A5M8FDX2_9GAMM</name>
<sequence length="183" mass="20612">MSALTAHAVIGIPHPYDDGIIVQATLGFYENSRPSWQLDIRNDSLMRRHLPREPRHVWIPSRPECILDEGLLMLGIYVWRFPKLRRRMREQLGLDLSAARHDLTTCDGPQLQSLCEAARAEPCDGKLALMVLGGSYLNELLPRVATWPLQVEVCTPQERRAHSQDASALAISGSRLATNHRSD</sequence>
<dbReference type="OrthoDB" id="1952868at2"/>